<dbReference type="PROSITE" id="PS00028">
    <property type="entry name" value="ZINC_FINGER_C2H2_1"/>
    <property type="match status" value="3"/>
</dbReference>
<name>A0A0T6BGM7_9SCAR</name>
<evidence type="ECO:0000256" key="2">
    <source>
        <dbReference type="ARBA" id="ARBA00022723"/>
    </source>
</evidence>
<dbReference type="PROSITE" id="PS50157">
    <property type="entry name" value="ZINC_FINGER_C2H2_2"/>
    <property type="match status" value="5"/>
</dbReference>
<dbReference type="Pfam" id="PF00096">
    <property type="entry name" value="zf-C2H2"/>
    <property type="match status" value="2"/>
</dbReference>
<reference evidence="10 11" key="1">
    <citation type="submission" date="2015-09" db="EMBL/GenBank/DDBJ databases">
        <title>Draft genome of the scarab beetle Oryctes borbonicus.</title>
        <authorList>
            <person name="Meyer J.M."/>
            <person name="Markov G.V."/>
            <person name="Baskaran P."/>
            <person name="Herrmann M."/>
            <person name="Sommer R.J."/>
            <person name="Roedelsperger C."/>
        </authorList>
    </citation>
    <scope>NUCLEOTIDE SEQUENCE [LARGE SCALE GENOMIC DNA]</scope>
    <source>
        <strain evidence="10">OB123</strain>
        <tissue evidence="10">Whole animal</tissue>
    </source>
</reference>
<dbReference type="CDD" id="cd10534">
    <property type="entry name" value="PR-SET_PRDM-like"/>
    <property type="match status" value="1"/>
</dbReference>
<dbReference type="GO" id="GO:0008276">
    <property type="term" value="F:protein methyltransferase activity"/>
    <property type="evidence" value="ECO:0007669"/>
    <property type="project" value="UniProtKB-ARBA"/>
</dbReference>
<accession>A0A0T6BGM7</accession>
<evidence type="ECO:0000313" key="10">
    <source>
        <dbReference type="EMBL" id="KRT86492.1"/>
    </source>
</evidence>
<evidence type="ECO:0000256" key="3">
    <source>
        <dbReference type="ARBA" id="ARBA00022737"/>
    </source>
</evidence>
<gene>
    <name evidence="10" type="ORF">AMK59_1177</name>
</gene>
<dbReference type="GO" id="GO:0008270">
    <property type="term" value="F:zinc ion binding"/>
    <property type="evidence" value="ECO:0007669"/>
    <property type="project" value="UniProtKB-KW"/>
</dbReference>
<dbReference type="SMART" id="SM00355">
    <property type="entry name" value="ZnF_C2H2"/>
    <property type="match status" value="8"/>
</dbReference>
<feature type="domain" description="C2H2-type" evidence="9">
    <location>
        <begin position="200"/>
        <end position="227"/>
    </location>
</feature>
<organism evidence="10 11">
    <name type="scientific">Oryctes borbonicus</name>
    <dbReference type="NCBI Taxonomy" id="1629725"/>
    <lineage>
        <taxon>Eukaryota</taxon>
        <taxon>Metazoa</taxon>
        <taxon>Ecdysozoa</taxon>
        <taxon>Arthropoda</taxon>
        <taxon>Hexapoda</taxon>
        <taxon>Insecta</taxon>
        <taxon>Pterygota</taxon>
        <taxon>Neoptera</taxon>
        <taxon>Endopterygota</taxon>
        <taxon>Coleoptera</taxon>
        <taxon>Polyphaga</taxon>
        <taxon>Scarabaeiformia</taxon>
        <taxon>Scarabaeidae</taxon>
        <taxon>Dynastinae</taxon>
        <taxon>Oryctes</taxon>
    </lineage>
</organism>
<evidence type="ECO:0000256" key="8">
    <source>
        <dbReference type="PROSITE-ProRule" id="PRU00042"/>
    </source>
</evidence>
<dbReference type="InterPro" id="IPR050589">
    <property type="entry name" value="Ikaros_C2H2-ZF"/>
</dbReference>
<evidence type="ECO:0000256" key="7">
    <source>
        <dbReference type="ARBA" id="ARBA00023242"/>
    </source>
</evidence>
<dbReference type="PANTHER" id="PTHR24404">
    <property type="entry name" value="ZINC FINGER PROTEIN"/>
    <property type="match status" value="1"/>
</dbReference>
<dbReference type="OrthoDB" id="3561125at2759"/>
<dbReference type="GO" id="GO:0008757">
    <property type="term" value="F:S-adenosylmethionine-dependent methyltransferase activity"/>
    <property type="evidence" value="ECO:0007669"/>
    <property type="project" value="UniProtKB-ARBA"/>
</dbReference>
<feature type="domain" description="C2H2-type" evidence="9">
    <location>
        <begin position="318"/>
        <end position="346"/>
    </location>
</feature>
<dbReference type="Gene3D" id="3.30.160.60">
    <property type="entry name" value="Classic Zinc Finger"/>
    <property type="match status" value="4"/>
</dbReference>
<keyword evidence="11" id="KW-1185">Reference proteome</keyword>
<dbReference type="InterPro" id="IPR001214">
    <property type="entry name" value="SET_dom"/>
</dbReference>
<proteinExistence type="predicted"/>
<dbReference type="GO" id="GO:0000978">
    <property type="term" value="F:RNA polymerase II cis-regulatory region sequence-specific DNA binding"/>
    <property type="evidence" value="ECO:0007669"/>
    <property type="project" value="TreeGrafter"/>
</dbReference>
<dbReference type="InterPro" id="IPR013087">
    <property type="entry name" value="Znf_C2H2_type"/>
</dbReference>
<keyword evidence="3" id="KW-0677">Repeat</keyword>
<keyword evidence="2" id="KW-0479">Metal-binding</keyword>
<dbReference type="EMBL" id="LJIG01000448">
    <property type="protein sequence ID" value="KRT86492.1"/>
    <property type="molecule type" value="Genomic_DNA"/>
</dbReference>
<dbReference type="GO" id="GO:0003700">
    <property type="term" value="F:DNA-binding transcription factor activity"/>
    <property type="evidence" value="ECO:0007669"/>
    <property type="project" value="TreeGrafter"/>
</dbReference>
<sequence>VPIIIENTSKWKINMGKLDYLRDPRCLNWMQYVRYSKDLLFRNLMPFQYENQLFYQSTRLIEEGEELLVWFENGNAKDNNYIQLSVIKEKLEDVYACIFCCLGFNAATFLLKHNTVCPGKKDKNLSFKESLIVQCTFCKIYLLESEYSEVHLGRCCTRKAKLLTARSRINESDPGRRRNTWKRKRNDLDDDDLTDRAKKYDCSLCEYETKNKHHFMRHLYTHSETKLYRCPKCPYRSKTKYYIGDHLRRKHADRISASGYACPLCSECFKRVSLLQIHVRISHNDNRSFKCPKCQFRTSNKKLFLRHYRSAHAGARPYRCHSCPKRFTCEKSLRSHVTNLHVDANRTKRFKCPKCDRFETKYEASLRKHLLNVHGGVKRFRCGECPYATAYKLSLERHLCLHQNGVTVECECADCGEKFVTRTELAAHVRQQHKPPDNVYR</sequence>
<keyword evidence="5" id="KW-0862">Zinc</keyword>
<dbReference type="SUPFAM" id="SSF57667">
    <property type="entry name" value="beta-beta-alpha zinc fingers"/>
    <property type="match status" value="4"/>
</dbReference>
<keyword evidence="6" id="KW-0238">DNA-binding</keyword>
<protein>
    <submittedName>
        <fullName evidence="10">Zinc finger protein</fullName>
    </submittedName>
</protein>
<evidence type="ECO:0000313" key="11">
    <source>
        <dbReference type="Proteomes" id="UP000051574"/>
    </source>
</evidence>
<evidence type="ECO:0000256" key="6">
    <source>
        <dbReference type="ARBA" id="ARBA00023125"/>
    </source>
</evidence>
<keyword evidence="4 8" id="KW-0863">Zinc-finger</keyword>
<evidence type="ECO:0000259" key="9">
    <source>
        <dbReference type="PROSITE" id="PS50157"/>
    </source>
</evidence>
<evidence type="ECO:0000256" key="1">
    <source>
        <dbReference type="ARBA" id="ARBA00004123"/>
    </source>
</evidence>
<dbReference type="InterPro" id="IPR036236">
    <property type="entry name" value="Znf_C2H2_sf"/>
</dbReference>
<dbReference type="AlphaFoldDB" id="A0A0T6BGM7"/>
<dbReference type="GO" id="GO:0008170">
    <property type="term" value="F:N-methyltransferase activity"/>
    <property type="evidence" value="ECO:0007669"/>
    <property type="project" value="UniProtKB-ARBA"/>
</dbReference>
<keyword evidence="7" id="KW-0539">Nucleus</keyword>
<evidence type="ECO:0000256" key="4">
    <source>
        <dbReference type="ARBA" id="ARBA00022771"/>
    </source>
</evidence>
<feature type="domain" description="C2H2-type" evidence="9">
    <location>
        <begin position="260"/>
        <end position="288"/>
    </location>
</feature>
<dbReference type="GO" id="GO:0005634">
    <property type="term" value="C:nucleus"/>
    <property type="evidence" value="ECO:0007669"/>
    <property type="project" value="UniProtKB-SubCell"/>
</dbReference>
<comment type="subcellular location">
    <subcellularLocation>
        <location evidence="1">Nucleus</location>
    </subcellularLocation>
</comment>
<feature type="non-terminal residue" evidence="10">
    <location>
        <position position="1"/>
    </location>
</feature>
<feature type="domain" description="C2H2-type" evidence="9">
    <location>
        <begin position="408"/>
        <end position="438"/>
    </location>
</feature>
<dbReference type="Proteomes" id="UP000051574">
    <property type="component" value="Unassembled WGS sequence"/>
</dbReference>
<dbReference type="Gene3D" id="2.170.270.10">
    <property type="entry name" value="SET domain"/>
    <property type="match status" value="1"/>
</dbReference>
<evidence type="ECO:0000256" key="5">
    <source>
        <dbReference type="ARBA" id="ARBA00022833"/>
    </source>
</evidence>
<comment type="caution">
    <text evidence="10">The sequence shown here is derived from an EMBL/GenBank/DDBJ whole genome shotgun (WGS) entry which is preliminary data.</text>
</comment>
<dbReference type="GO" id="GO:0006357">
    <property type="term" value="P:regulation of transcription by RNA polymerase II"/>
    <property type="evidence" value="ECO:0007669"/>
    <property type="project" value="TreeGrafter"/>
</dbReference>
<dbReference type="InterPro" id="IPR046341">
    <property type="entry name" value="SET_dom_sf"/>
</dbReference>
<dbReference type="PANTHER" id="PTHR24404:SF114">
    <property type="entry name" value="KLUMPFUSS, ISOFORM B-RELATED"/>
    <property type="match status" value="1"/>
</dbReference>
<dbReference type="Pfam" id="PF21549">
    <property type="entry name" value="PRDM2_PR"/>
    <property type="match status" value="1"/>
</dbReference>
<feature type="domain" description="C2H2-type" evidence="9">
    <location>
        <begin position="289"/>
        <end position="317"/>
    </location>
</feature>